<feature type="compositionally biased region" description="Pro residues" evidence="2">
    <location>
        <begin position="308"/>
        <end position="321"/>
    </location>
</feature>
<dbReference type="eggNOG" id="KOG0108">
    <property type="taxonomic scope" value="Eukaryota"/>
</dbReference>
<reference evidence="4 5" key="1">
    <citation type="journal article" date="2012" name="Eukaryot. Cell">
        <title>Draft genome sequence of Wickerhamomyces ciferrii NRRL Y-1031 F-60-10.</title>
        <authorList>
            <person name="Schneider J."/>
            <person name="Andrea H."/>
            <person name="Blom J."/>
            <person name="Jaenicke S."/>
            <person name="Ruckert C."/>
            <person name="Schorsch C."/>
            <person name="Szczepanowski R."/>
            <person name="Farwick M."/>
            <person name="Goesmann A."/>
            <person name="Puhler A."/>
            <person name="Schaffer S."/>
            <person name="Tauch A."/>
            <person name="Kohler T."/>
            <person name="Brinkrolf K."/>
        </authorList>
    </citation>
    <scope>NUCLEOTIDE SEQUENCE [LARGE SCALE GENOMIC DNA]</scope>
    <source>
        <strain evidence="5">ATCC 14091 / BCRC 22168 / CBS 111 / JCM 3599 / NBRC 0793 / NRRL Y-1031 F-60-10</strain>
    </source>
</reference>
<proteinExistence type="predicted"/>
<evidence type="ECO:0000313" key="4">
    <source>
        <dbReference type="EMBL" id="CCH40778.1"/>
    </source>
</evidence>
<dbReference type="InterPro" id="IPR038192">
    <property type="entry name" value="CSTF_C_sf"/>
</dbReference>
<feature type="domain" description="RRM" evidence="3">
    <location>
        <begin position="47"/>
        <end position="125"/>
    </location>
</feature>
<dbReference type="InterPro" id="IPR000504">
    <property type="entry name" value="RRM_dom"/>
</dbReference>
<dbReference type="FunCoup" id="K0KI18">
    <property type="interactions" value="297"/>
</dbReference>
<evidence type="ECO:0000313" key="5">
    <source>
        <dbReference type="Proteomes" id="UP000009328"/>
    </source>
</evidence>
<dbReference type="GO" id="GO:0003729">
    <property type="term" value="F:mRNA binding"/>
    <property type="evidence" value="ECO:0007669"/>
    <property type="project" value="TreeGrafter"/>
</dbReference>
<feature type="compositionally biased region" description="Basic and acidic residues" evidence="2">
    <location>
        <begin position="7"/>
        <end position="17"/>
    </location>
</feature>
<dbReference type="InParanoid" id="K0KI18"/>
<feature type="region of interest" description="Disordered" evidence="2">
    <location>
        <begin position="296"/>
        <end position="329"/>
    </location>
</feature>
<sequence>MSYSIRRSRDQGREQQRRPPSYASTNSSSSLPSGNSATADSLANASSVIYLGNIPNDWDEQILSSVVAGSGKIVDIRSRIDPQGRNRNFCFVEYLNPQEASKALNLLTEIKLGPKKKLRVELSKEGLRGAGHRDRPILELNRNFIPYYVQIPAAMRENDFNNSQSSTPIPGNLQGNNIVPPFQQHQQIPPLQSATPPVSTPIQMPDVLAKAQQYLPPFNSNAFTSNDKISQNLQNIPPIQLIELLSTLKQLLSTDLSSAQQVFNMSPDIPITVVQAMVLLGLIDINSITTAVQQQISSSTPQLQSNNTPPPPPTQSIPQPPIQQQQPPINPKWAQFSISTRDKLSKLDPNEAEVIVQVLSLSPNDIIGFPQEQRQMVESIRSQYL</sequence>
<dbReference type="PANTHER" id="PTHR45735">
    <property type="entry name" value="CLEAVAGE STIMULATION FACTOR SUBUNIT 2"/>
    <property type="match status" value="1"/>
</dbReference>
<dbReference type="CDD" id="cd00590">
    <property type="entry name" value="RRM_SF"/>
    <property type="match status" value="1"/>
</dbReference>
<dbReference type="GO" id="GO:0005847">
    <property type="term" value="C:mRNA cleavage and polyadenylation specificity factor complex"/>
    <property type="evidence" value="ECO:0007669"/>
    <property type="project" value="TreeGrafter"/>
</dbReference>
<dbReference type="Gene3D" id="3.30.70.330">
    <property type="match status" value="1"/>
</dbReference>
<name>K0KI18_WICCF</name>
<dbReference type="AlphaFoldDB" id="K0KI18"/>
<dbReference type="Proteomes" id="UP000009328">
    <property type="component" value="Unassembled WGS sequence"/>
</dbReference>
<dbReference type="InterPro" id="IPR012677">
    <property type="entry name" value="Nucleotide-bd_a/b_plait_sf"/>
</dbReference>
<keyword evidence="5" id="KW-1185">Reference proteome</keyword>
<dbReference type="InterPro" id="IPR035979">
    <property type="entry name" value="RBD_domain_sf"/>
</dbReference>
<dbReference type="HOGENOM" id="CLU_758611_0_0_1"/>
<dbReference type="Gene3D" id="1.10.20.70">
    <property type="entry name" value="Transcription termination and cleavage factor, C-terminal domain"/>
    <property type="match status" value="1"/>
</dbReference>
<feature type="region of interest" description="Disordered" evidence="2">
    <location>
        <begin position="1"/>
        <end position="38"/>
    </location>
</feature>
<dbReference type="SUPFAM" id="SSF54928">
    <property type="entry name" value="RNA-binding domain, RBD"/>
    <property type="match status" value="1"/>
</dbReference>
<dbReference type="SMART" id="SM00360">
    <property type="entry name" value="RRM"/>
    <property type="match status" value="1"/>
</dbReference>
<gene>
    <name evidence="4" type="ORF">BN7_312</name>
</gene>
<dbReference type="Pfam" id="PF00076">
    <property type="entry name" value="RRM_1"/>
    <property type="match status" value="1"/>
</dbReference>
<evidence type="ECO:0000256" key="2">
    <source>
        <dbReference type="SAM" id="MobiDB-lite"/>
    </source>
</evidence>
<dbReference type="STRING" id="1206466.K0KI18"/>
<dbReference type="Pfam" id="PF14327">
    <property type="entry name" value="CSTF2_hinge"/>
    <property type="match status" value="1"/>
</dbReference>
<keyword evidence="1" id="KW-0694">RNA-binding</keyword>
<accession>K0KI18</accession>
<dbReference type="PROSITE" id="PS50102">
    <property type="entry name" value="RRM"/>
    <property type="match status" value="1"/>
</dbReference>
<evidence type="ECO:0000256" key="1">
    <source>
        <dbReference type="PROSITE-ProRule" id="PRU00176"/>
    </source>
</evidence>
<dbReference type="Gene3D" id="1.25.40.630">
    <property type="match status" value="1"/>
</dbReference>
<protein>
    <recommendedName>
        <fullName evidence="3">RRM domain-containing protein</fullName>
    </recommendedName>
</protein>
<dbReference type="EMBL" id="CAIF01000006">
    <property type="protein sequence ID" value="CCH40778.1"/>
    <property type="molecule type" value="Genomic_DNA"/>
</dbReference>
<evidence type="ECO:0000259" key="3">
    <source>
        <dbReference type="PROSITE" id="PS50102"/>
    </source>
</evidence>
<comment type="caution">
    <text evidence="4">The sequence shown here is derived from an EMBL/GenBank/DDBJ whole genome shotgun (WGS) entry which is preliminary data.</text>
</comment>
<organism evidence="4 5">
    <name type="scientific">Wickerhamomyces ciferrii (strain ATCC 14091 / BCRC 22168 / CBS 111 / JCM 3599 / NBRC 0793 / NRRL Y-1031 F-60-10)</name>
    <name type="common">Yeast</name>
    <name type="synonym">Pichia ciferrii</name>
    <dbReference type="NCBI Taxonomy" id="1206466"/>
    <lineage>
        <taxon>Eukaryota</taxon>
        <taxon>Fungi</taxon>
        <taxon>Dikarya</taxon>
        <taxon>Ascomycota</taxon>
        <taxon>Saccharomycotina</taxon>
        <taxon>Saccharomycetes</taxon>
        <taxon>Phaffomycetales</taxon>
        <taxon>Wickerhamomycetaceae</taxon>
        <taxon>Wickerhamomyces</taxon>
    </lineage>
</organism>
<dbReference type="PANTHER" id="PTHR45735:SF2">
    <property type="entry name" value="CLEAVAGE STIMULATION FACTOR SUBUNIT 2"/>
    <property type="match status" value="1"/>
</dbReference>
<feature type="compositionally biased region" description="Low complexity" evidence="2">
    <location>
        <begin position="19"/>
        <end position="38"/>
    </location>
</feature>
<dbReference type="InterPro" id="IPR025742">
    <property type="entry name" value="CSTF2_hinge"/>
</dbReference>